<accession>A0ABR1PXV7</accession>
<dbReference type="RefSeq" id="XP_066694601.1">
    <property type="nucleotide sequence ID" value="XM_066847905.1"/>
</dbReference>
<keyword evidence="1" id="KW-0732">Signal</keyword>
<evidence type="ECO:0000313" key="2">
    <source>
        <dbReference type="EMBL" id="KAK7942570.1"/>
    </source>
</evidence>
<proteinExistence type="predicted"/>
<dbReference type="EMBL" id="JAQQWE010000008">
    <property type="protein sequence ID" value="KAK7942570.1"/>
    <property type="molecule type" value="Genomic_DNA"/>
</dbReference>
<dbReference type="GeneID" id="92080967"/>
<comment type="caution">
    <text evidence="2">The sequence shown here is derived from an EMBL/GenBank/DDBJ whole genome shotgun (WGS) entry which is preliminary data.</text>
</comment>
<sequence length="242" mass="27125">MANWSLSLLALSLITALARAGPGTTTDNCPAQLRATIPHPGSIHAVDPILSACANIVSLHLRIAETGCVGLAGRCTLPICFWRCTRYPSTLRSLSLESYRFHDPAFDYADMPDWWWGEYMHWMESRDAWAWLKGLPSALFSSERKSRTNLDLWLEPMDFSAIEELSILGFNYGESPELLVKPPLPQVPKMQALTVGDRQMKEFVLAVPSNSLTHLTFIGPGHSQNRDPILQDQGKFLNSLEW</sequence>
<feature type="signal peptide" evidence="1">
    <location>
        <begin position="1"/>
        <end position="20"/>
    </location>
</feature>
<protein>
    <submittedName>
        <fullName evidence="2">Uncharacterized protein</fullName>
    </submittedName>
</protein>
<dbReference type="Proteomes" id="UP001391051">
    <property type="component" value="Unassembled WGS sequence"/>
</dbReference>
<evidence type="ECO:0000313" key="3">
    <source>
        <dbReference type="Proteomes" id="UP001391051"/>
    </source>
</evidence>
<name>A0ABR1PXV7_9PEZI</name>
<gene>
    <name evidence="2" type="ORF">PG986_011683</name>
</gene>
<keyword evidence="3" id="KW-1185">Reference proteome</keyword>
<organism evidence="2 3">
    <name type="scientific">Apiospora aurea</name>
    <dbReference type="NCBI Taxonomy" id="335848"/>
    <lineage>
        <taxon>Eukaryota</taxon>
        <taxon>Fungi</taxon>
        <taxon>Dikarya</taxon>
        <taxon>Ascomycota</taxon>
        <taxon>Pezizomycotina</taxon>
        <taxon>Sordariomycetes</taxon>
        <taxon>Xylariomycetidae</taxon>
        <taxon>Amphisphaeriales</taxon>
        <taxon>Apiosporaceae</taxon>
        <taxon>Apiospora</taxon>
    </lineage>
</organism>
<evidence type="ECO:0000256" key="1">
    <source>
        <dbReference type="SAM" id="SignalP"/>
    </source>
</evidence>
<reference evidence="2 3" key="1">
    <citation type="submission" date="2023-01" db="EMBL/GenBank/DDBJ databases">
        <title>Analysis of 21 Apiospora genomes using comparative genomics revels a genus with tremendous synthesis potential of carbohydrate active enzymes and secondary metabolites.</title>
        <authorList>
            <person name="Sorensen T."/>
        </authorList>
    </citation>
    <scope>NUCLEOTIDE SEQUENCE [LARGE SCALE GENOMIC DNA]</scope>
    <source>
        <strain evidence="2 3">CBS 24483</strain>
    </source>
</reference>
<feature type="chain" id="PRO_5046694902" evidence="1">
    <location>
        <begin position="21"/>
        <end position="242"/>
    </location>
</feature>